<dbReference type="GeneID" id="80876513"/>
<evidence type="ECO:0000256" key="1">
    <source>
        <dbReference type="SAM" id="MobiDB-lite"/>
    </source>
</evidence>
<dbReference type="GO" id="GO:0031011">
    <property type="term" value="C:Ino80 complex"/>
    <property type="evidence" value="ECO:0007669"/>
    <property type="project" value="InterPro"/>
</dbReference>
<reference evidence="3 4" key="1">
    <citation type="journal article" date="2023" name="G3 (Bethesda)">
        <title>A high-quality reference genome for the fission yeast Schizosaccharomyces osmophilus.</title>
        <authorList>
            <person name="Jia G.S."/>
            <person name="Zhang W.C."/>
            <person name="Liang Y."/>
            <person name="Liu X.H."/>
            <person name="Rhind N."/>
            <person name="Pidoux A."/>
            <person name="Brysch-Herzberg M."/>
            <person name="Du L.L."/>
        </authorList>
    </citation>
    <scope>NUCLEOTIDE SEQUENCE [LARGE SCALE GENOMIC DNA]</scope>
    <source>
        <strain evidence="3 4">CBS 15793</strain>
    </source>
</reference>
<dbReference type="InterPro" id="IPR032742">
    <property type="entry name" value="Iec3_N"/>
</dbReference>
<dbReference type="AlphaFoldDB" id="A0AAE9WCS5"/>
<dbReference type="EMBL" id="CP115612">
    <property type="protein sequence ID" value="WBW73086.1"/>
    <property type="molecule type" value="Genomic_DNA"/>
</dbReference>
<dbReference type="Pfam" id="PF14612">
    <property type="entry name" value="Ino80_Iec3"/>
    <property type="match status" value="1"/>
</dbReference>
<accession>A0AAE9WCS5</accession>
<dbReference type="KEGG" id="som:SOMG_03033"/>
<feature type="domain" description="INO80 complex subunit 3 N-terminal" evidence="2">
    <location>
        <begin position="5"/>
        <end position="60"/>
    </location>
</feature>
<evidence type="ECO:0000313" key="3">
    <source>
        <dbReference type="EMBL" id="WBW73086.1"/>
    </source>
</evidence>
<dbReference type="GO" id="GO:0006338">
    <property type="term" value="P:chromatin remodeling"/>
    <property type="evidence" value="ECO:0007669"/>
    <property type="project" value="InterPro"/>
</dbReference>
<organism evidence="3 4">
    <name type="scientific">Schizosaccharomyces osmophilus</name>
    <dbReference type="NCBI Taxonomy" id="2545709"/>
    <lineage>
        <taxon>Eukaryota</taxon>
        <taxon>Fungi</taxon>
        <taxon>Dikarya</taxon>
        <taxon>Ascomycota</taxon>
        <taxon>Taphrinomycotina</taxon>
        <taxon>Schizosaccharomycetes</taxon>
        <taxon>Schizosaccharomycetales</taxon>
        <taxon>Schizosaccharomycetaceae</taxon>
        <taxon>Schizosaccharomyces</taxon>
    </lineage>
</organism>
<protein>
    <submittedName>
        <fullName evidence="3">Ino80 complex subunit Iec3</fullName>
    </submittedName>
</protein>
<sequence length="174" mass="19327">MASVKSFKRKYLKLRKSFDVVLQETDEIEQKIADISQVYRRILMENTHLTDLLLDMNKTTLSTPPASSPGSPNWQANAVPRIDFLEDTSVAYSLEKPIASTHKWLSGLTAHSKSNNSLLSVGSSNTFSKPTPSLPAQSSPAPASTPINPSSLWKQKRKRTADSPSERRSRKRSS</sequence>
<evidence type="ECO:0000313" key="4">
    <source>
        <dbReference type="Proteomes" id="UP001212411"/>
    </source>
</evidence>
<evidence type="ECO:0000259" key="2">
    <source>
        <dbReference type="Pfam" id="PF14612"/>
    </source>
</evidence>
<dbReference type="RefSeq" id="XP_056037329.1">
    <property type="nucleotide sequence ID" value="XM_056181824.1"/>
</dbReference>
<feature type="compositionally biased region" description="Low complexity" evidence="1">
    <location>
        <begin position="120"/>
        <end position="146"/>
    </location>
</feature>
<keyword evidence="4" id="KW-1185">Reference proteome</keyword>
<feature type="region of interest" description="Disordered" evidence="1">
    <location>
        <begin position="120"/>
        <end position="174"/>
    </location>
</feature>
<name>A0AAE9WCS5_9SCHI</name>
<dbReference type="Proteomes" id="UP001212411">
    <property type="component" value="Chromosome 2"/>
</dbReference>
<proteinExistence type="predicted"/>
<gene>
    <name evidence="3" type="primary">iec3</name>
    <name evidence="3" type="ORF">SOMG_03033</name>
</gene>